<dbReference type="Proteomes" id="UP000743370">
    <property type="component" value="Unassembled WGS sequence"/>
</dbReference>
<dbReference type="InterPro" id="IPR019809">
    <property type="entry name" value="Histone_H4_CS"/>
</dbReference>
<evidence type="ECO:0000313" key="13">
    <source>
        <dbReference type="Proteomes" id="UP000743370"/>
    </source>
</evidence>
<dbReference type="GO" id="GO:0046982">
    <property type="term" value="F:protein heterodimerization activity"/>
    <property type="evidence" value="ECO:0007669"/>
    <property type="project" value="InterPro"/>
</dbReference>
<dbReference type="InterPro" id="IPR035425">
    <property type="entry name" value="CENP-T/H4_C"/>
</dbReference>
<evidence type="ECO:0000313" key="12">
    <source>
        <dbReference type="EMBL" id="KAG2371361.1"/>
    </source>
</evidence>
<comment type="function">
    <text evidence="1 9">Core component of nucleosome. Nucleosomes wrap and compact DNA into chromatin, limiting DNA accessibility to the cellular machineries which require DNA as a template. Histones thereby play a central role in transcription regulation, DNA repair, DNA replication and chromosomal stability. DNA accessibility is regulated via a complex set of post-translational modifications of histones, also called histone code, and nucleosome remodeling.</text>
</comment>
<evidence type="ECO:0000256" key="5">
    <source>
        <dbReference type="ARBA" id="ARBA00022454"/>
    </source>
</evidence>
<name>A0A8T0JGL4_PHAAN</name>
<sequence>MSGRGKGGKGLGKGGAKRHRKVLRDNIQGITKPAIRRLARRGGVKRISGLIYEETRGVLKIFLENVIRDAVTYTEHARRKTVTAMDVVYALKRQGRTLYGFGVERISVPSSLHIQFG</sequence>
<keyword evidence="8 9" id="KW-0544">Nucleosome core</keyword>
<comment type="subunit">
    <text evidence="9">The nucleosome is a histone octamer containing two molecules each of H2A, H2B, H3 and H4 assembled in one H3-H4 heterotetramer and two H2A-H2B heterodimers. The octamer wraps approximately 147 bp of DNA.</text>
</comment>
<dbReference type="Gene3D" id="1.10.20.10">
    <property type="entry name" value="Histone, subunit A"/>
    <property type="match status" value="1"/>
</dbReference>
<feature type="region of interest" description="Disordered" evidence="10">
    <location>
        <begin position="1"/>
        <end position="20"/>
    </location>
</feature>
<dbReference type="EMBL" id="JABFOF010000011">
    <property type="protein sequence ID" value="KAG2371361.1"/>
    <property type="molecule type" value="Genomic_DNA"/>
</dbReference>
<dbReference type="GO" id="GO:0000786">
    <property type="term" value="C:nucleosome"/>
    <property type="evidence" value="ECO:0007669"/>
    <property type="project" value="UniProtKB-KW"/>
</dbReference>
<accession>A0A8T0JGL4</accession>
<dbReference type="PANTHER" id="PTHR10484">
    <property type="entry name" value="HISTONE H4"/>
    <property type="match status" value="1"/>
</dbReference>
<evidence type="ECO:0000256" key="4">
    <source>
        <dbReference type="ARBA" id="ARBA00006564"/>
    </source>
</evidence>
<dbReference type="SMART" id="SM00417">
    <property type="entry name" value="H4"/>
    <property type="match status" value="1"/>
</dbReference>
<keyword evidence="6 9" id="KW-0238">DNA-binding</keyword>
<dbReference type="CDD" id="cd22912">
    <property type="entry name" value="HFD_H4"/>
    <property type="match status" value="1"/>
</dbReference>
<proteinExistence type="inferred from homology"/>
<evidence type="ECO:0000256" key="8">
    <source>
        <dbReference type="ARBA" id="ARBA00023269"/>
    </source>
</evidence>
<dbReference type="GO" id="GO:0003677">
    <property type="term" value="F:DNA binding"/>
    <property type="evidence" value="ECO:0007669"/>
    <property type="project" value="UniProtKB-KW"/>
</dbReference>
<dbReference type="GO" id="GO:0005634">
    <property type="term" value="C:nucleus"/>
    <property type="evidence" value="ECO:0007669"/>
    <property type="project" value="UniProtKB-SubCell"/>
</dbReference>
<evidence type="ECO:0000256" key="1">
    <source>
        <dbReference type="ARBA" id="ARBA00002001"/>
    </source>
</evidence>
<gene>
    <name evidence="12" type="ORF">HKW66_Vig0215350</name>
</gene>
<evidence type="ECO:0000256" key="7">
    <source>
        <dbReference type="ARBA" id="ARBA00023242"/>
    </source>
</evidence>
<evidence type="ECO:0000256" key="2">
    <source>
        <dbReference type="ARBA" id="ARBA00004123"/>
    </source>
</evidence>
<keyword evidence="7 9" id="KW-0539">Nucleus</keyword>
<dbReference type="GO" id="GO:0030527">
    <property type="term" value="F:structural constituent of chromatin"/>
    <property type="evidence" value="ECO:0007669"/>
    <property type="project" value="InterPro"/>
</dbReference>
<evidence type="ECO:0000259" key="11">
    <source>
        <dbReference type="Pfam" id="PF15511"/>
    </source>
</evidence>
<evidence type="ECO:0000256" key="6">
    <source>
        <dbReference type="ARBA" id="ARBA00023125"/>
    </source>
</evidence>
<keyword evidence="5 9" id="KW-0158">Chromosome</keyword>
<evidence type="ECO:0000256" key="3">
    <source>
        <dbReference type="ARBA" id="ARBA00004286"/>
    </source>
</evidence>
<feature type="compositionally biased region" description="Gly residues" evidence="10">
    <location>
        <begin position="1"/>
        <end position="14"/>
    </location>
</feature>
<dbReference type="AlphaFoldDB" id="A0A8T0JGL4"/>
<comment type="caution">
    <text evidence="12">The sequence shown here is derived from an EMBL/GenBank/DDBJ whole genome shotgun (WGS) entry which is preliminary data.</text>
</comment>
<comment type="subcellular location">
    <subcellularLocation>
        <location evidence="3">Chromosome</location>
    </subcellularLocation>
    <subcellularLocation>
        <location evidence="2">Nucleus</location>
    </subcellularLocation>
</comment>
<dbReference type="SUPFAM" id="SSF47113">
    <property type="entry name" value="Histone-fold"/>
    <property type="match status" value="1"/>
</dbReference>
<organism evidence="12 13">
    <name type="scientific">Phaseolus angularis</name>
    <name type="common">Azuki bean</name>
    <name type="synonym">Vigna angularis</name>
    <dbReference type="NCBI Taxonomy" id="3914"/>
    <lineage>
        <taxon>Eukaryota</taxon>
        <taxon>Viridiplantae</taxon>
        <taxon>Streptophyta</taxon>
        <taxon>Embryophyta</taxon>
        <taxon>Tracheophyta</taxon>
        <taxon>Spermatophyta</taxon>
        <taxon>Magnoliopsida</taxon>
        <taxon>eudicotyledons</taxon>
        <taxon>Gunneridae</taxon>
        <taxon>Pentapetalae</taxon>
        <taxon>rosids</taxon>
        <taxon>fabids</taxon>
        <taxon>Fabales</taxon>
        <taxon>Fabaceae</taxon>
        <taxon>Papilionoideae</taxon>
        <taxon>50 kb inversion clade</taxon>
        <taxon>NPAAA clade</taxon>
        <taxon>indigoferoid/millettioid clade</taxon>
        <taxon>Phaseoleae</taxon>
        <taxon>Vigna</taxon>
    </lineage>
</organism>
<dbReference type="InterPro" id="IPR009072">
    <property type="entry name" value="Histone-fold"/>
</dbReference>
<dbReference type="PRINTS" id="PR00623">
    <property type="entry name" value="HISTONEH4"/>
</dbReference>
<reference evidence="12 13" key="1">
    <citation type="submission" date="2020-05" db="EMBL/GenBank/DDBJ databases">
        <title>Vigna angularis (adzuki bean) Var. LongXiaoDou No. 4 denovo assembly.</title>
        <authorList>
            <person name="Xiang H."/>
        </authorList>
    </citation>
    <scope>NUCLEOTIDE SEQUENCE [LARGE SCALE GENOMIC DNA]</scope>
    <source>
        <tissue evidence="12">Leaf</tissue>
    </source>
</reference>
<evidence type="ECO:0000256" key="10">
    <source>
        <dbReference type="SAM" id="MobiDB-lite"/>
    </source>
</evidence>
<feature type="domain" description="CENP-T/Histone H4 histone fold" evidence="11">
    <location>
        <begin position="44"/>
        <end position="96"/>
    </location>
</feature>
<evidence type="ECO:0000256" key="9">
    <source>
        <dbReference type="RuleBase" id="RU000528"/>
    </source>
</evidence>
<dbReference type="PROSITE" id="PS00047">
    <property type="entry name" value="HISTONE_H4"/>
    <property type="match status" value="1"/>
</dbReference>
<dbReference type="FunFam" id="1.10.20.10:FF:000002">
    <property type="entry name" value="Histone H4"/>
    <property type="match status" value="1"/>
</dbReference>
<dbReference type="InterPro" id="IPR001951">
    <property type="entry name" value="Histone_H4"/>
</dbReference>
<comment type="similarity">
    <text evidence="4 9">Belongs to the histone H4 family.</text>
</comment>
<dbReference type="Pfam" id="PF15511">
    <property type="entry name" value="CENP-T_C"/>
    <property type="match status" value="1"/>
</dbReference>
<protein>
    <recommendedName>
        <fullName evidence="9">Histone H4</fullName>
    </recommendedName>
</protein>